<evidence type="ECO:0000256" key="4">
    <source>
        <dbReference type="ARBA" id="ARBA00022485"/>
    </source>
</evidence>
<dbReference type="PANTHER" id="PTHR11780:SF10">
    <property type="entry name" value="NADH DEHYDROGENASE [UBIQUINONE] FLAVOPROTEIN 1, MITOCHONDRIAL"/>
    <property type="match status" value="1"/>
</dbReference>
<keyword evidence="8" id="KW-0408">Iron</keyword>
<keyword evidence="12" id="KW-0830">Ubiquinone</keyword>
<keyword evidence="5" id="KW-0285">Flavoprotein</keyword>
<keyword evidence="7" id="KW-0479">Metal-binding</keyword>
<dbReference type="Proteomes" id="UP000194236">
    <property type="component" value="Unassembled WGS sequence"/>
</dbReference>
<dbReference type="InterPro" id="IPR054765">
    <property type="entry name" value="SLBB_dom"/>
</dbReference>
<dbReference type="Gene3D" id="3.10.20.600">
    <property type="match status" value="1"/>
</dbReference>
<dbReference type="InterPro" id="IPR001949">
    <property type="entry name" value="NADH-UbQ_OxRdtase_51kDa_CS"/>
</dbReference>
<dbReference type="EMBL" id="MUJZ01034024">
    <property type="protein sequence ID" value="OTF77161.1"/>
    <property type="molecule type" value="Genomic_DNA"/>
</dbReference>
<evidence type="ECO:0000313" key="13">
    <source>
        <dbReference type="Proteomes" id="UP000194236"/>
    </source>
</evidence>
<dbReference type="InterPro" id="IPR050837">
    <property type="entry name" value="ComplexI_51kDa_subunit"/>
</dbReference>
<keyword evidence="6" id="KW-0288">FMN</keyword>
<comment type="similarity">
    <text evidence="3">Belongs to the complex I 51 kDa subunit family.</text>
</comment>
<reference evidence="12 13" key="1">
    <citation type="submission" date="2017-03" db="EMBL/GenBank/DDBJ databases">
        <title>Genome Survey of Euroglyphus maynei.</title>
        <authorList>
            <person name="Arlian L.G."/>
            <person name="Morgan M.S."/>
            <person name="Rider S.D."/>
        </authorList>
    </citation>
    <scope>NUCLEOTIDE SEQUENCE [LARGE SCALE GENOMIC DNA]</scope>
    <source>
        <strain evidence="12">Arlian Lab</strain>
        <tissue evidence="12">Whole body</tissue>
    </source>
</reference>
<feature type="domain" description="SLBB" evidence="11">
    <location>
        <begin position="173"/>
        <end position="237"/>
    </location>
</feature>
<organism evidence="12 13">
    <name type="scientific">Euroglyphus maynei</name>
    <name type="common">Mayne's house dust mite</name>
    <dbReference type="NCBI Taxonomy" id="6958"/>
    <lineage>
        <taxon>Eukaryota</taxon>
        <taxon>Metazoa</taxon>
        <taxon>Ecdysozoa</taxon>
        <taxon>Arthropoda</taxon>
        <taxon>Chelicerata</taxon>
        <taxon>Arachnida</taxon>
        <taxon>Acari</taxon>
        <taxon>Acariformes</taxon>
        <taxon>Sarcoptiformes</taxon>
        <taxon>Astigmata</taxon>
        <taxon>Psoroptidia</taxon>
        <taxon>Analgoidea</taxon>
        <taxon>Pyroglyphidae</taxon>
        <taxon>Pyroglyphinae</taxon>
        <taxon>Euroglyphus</taxon>
    </lineage>
</organism>
<dbReference type="InterPro" id="IPR037225">
    <property type="entry name" value="Nuo51_FMN-bd_sf"/>
</dbReference>
<dbReference type="GO" id="GO:0008137">
    <property type="term" value="F:NADH dehydrogenase (ubiquinone) activity"/>
    <property type="evidence" value="ECO:0007669"/>
    <property type="project" value="InterPro"/>
</dbReference>
<dbReference type="GO" id="GO:0006120">
    <property type="term" value="P:mitochondrial electron transport, NADH to ubiquinone"/>
    <property type="evidence" value="ECO:0007669"/>
    <property type="project" value="TreeGrafter"/>
</dbReference>
<dbReference type="GO" id="GO:0046872">
    <property type="term" value="F:metal ion binding"/>
    <property type="evidence" value="ECO:0007669"/>
    <property type="project" value="UniProtKB-KW"/>
</dbReference>
<evidence type="ECO:0000256" key="1">
    <source>
        <dbReference type="ARBA" id="ARBA00001917"/>
    </source>
</evidence>
<dbReference type="AlphaFoldDB" id="A0A1Y3B8F4"/>
<dbReference type="PANTHER" id="PTHR11780">
    <property type="entry name" value="NADH-UBIQUINONE OXIDOREDUCTASE FLAVOPROTEIN 1 NDUFV1"/>
    <property type="match status" value="1"/>
</dbReference>
<evidence type="ECO:0000313" key="12">
    <source>
        <dbReference type="EMBL" id="OTF77161.1"/>
    </source>
</evidence>
<dbReference type="InterPro" id="IPR011538">
    <property type="entry name" value="Nuo51_FMN-bd"/>
</dbReference>
<dbReference type="GO" id="GO:0005739">
    <property type="term" value="C:mitochondrion"/>
    <property type="evidence" value="ECO:0007669"/>
    <property type="project" value="GOC"/>
</dbReference>
<gene>
    <name evidence="12" type="ORF">BLA29_009840</name>
</gene>
<dbReference type="SUPFAM" id="SSF142984">
    <property type="entry name" value="Nqo1 middle domain-like"/>
    <property type="match status" value="1"/>
</dbReference>
<evidence type="ECO:0000256" key="2">
    <source>
        <dbReference type="ARBA" id="ARBA00001966"/>
    </source>
</evidence>
<dbReference type="OrthoDB" id="42889at2759"/>
<name>A0A1Y3B8F4_EURMA</name>
<evidence type="ECO:0000256" key="3">
    <source>
        <dbReference type="ARBA" id="ARBA00007523"/>
    </source>
</evidence>
<evidence type="ECO:0000259" key="11">
    <source>
        <dbReference type="Pfam" id="PF22461"/>
    </source>
</evidence>
<dbReference type="FunFam" id="3.40.50.11540:FF:000001">
    <property type="entry name" value="NADH dehydrogenase [ubiquinone] flavoprotein 1, mitochondrial"/>
    <property type="match status" value="1"/>
</dbReference>
<dbReference type="GO" id="GO:0010181">
    <property type="term" value="F:FMN binding"/>
    <property type="evidence" value="ECO:0007669"/>
    <property type="project" value="InterPro"/>
</dbReference>
<sequence length="248" mass="26584">MNKPSDGRPKYLVVNADEGEPGTCKDREIMRHDPHKLVEGCLVAGSAMGACAAYIYIRGEFYNEASNLQIAIQEAYQAGLIGKNACGSGYDFDVFVHRGAGAYVCGEETALIESIEGKQGKPRLKPPFPADIGLFGCPTTVNNVETIAVAPTICRRGGTWFASFGRPRNSGTKLFNISGHVNNPCTVEEEMSIPMKELIERHCGGIIGGWDNLLGVIPGGSSTPILPKDICSTVLMDFDSLVENKSGL</sequence>
<dbReference type="SUPFAM" id="SSF142019">
    <property type="entry name" value="Nqo1 FMN-binding domain-like"/>
    <property type="match status" value="1"/>
</dbReference>
<dbReference type="Pfam" id="PF01512">
    <property type="entry name" value="Complex1_51K"/>
    <property type="match status" value="1"/>
</dbReference>
<keyword evidence="4" id="KW-0004">4Fe-4S</keyword>
<evidence type="ECO:0000256" key="5">
    <source>
        <dbReference type="ARBA" id="ARBA00022630"/>
    </source>
</evidence>
<feature type="domain" description="NADH-ubiquinone oxidoreductase 51kDa subunit FMN-binding" evidence="10">
    <location>
        <begin position="4"/>
        <end position="149"/>
    </location>
</feature>
<evidence type="ECO:0000256" key="7">
    <source>
        <dbReference type="ARBA" id="ARBA00022723"/>
    </source>
</evidence>
<evidence type="ECO:0000256" key="6">
    <source>
        <dbReference type="ARBA" id="ARBA00022643"/>
    </source>
</evidence>
<comment type="cofactor">
    <cofactor evidence="2">
        <name>[4Fe-4S] cluster</name>
        <dbReference type="ChEBI" id="CHEBI:49883"/>
    </cofactor>
</comment>
<dbReference type="FunFam" id="3.10.20.600:FF:000001">
    <property type="entry name" value="NADH dehydrogenase [ubiquinone] flavoprotein 1, mitochondrial"/>
    <property type="match status" value="1"/>
</dbReference>
<dbReference type="NCBIfam" id="NF010120">
    <property type="entry name" value="PRK13596.1"/>
    <property type="match status" value="1"/>
</dbReference>
<evidence type="ECO:0000259" key="10">
    <source>
        <dbReference type="Pfam" id="PF01512"/>
    </source>
</evidence>
<proteinExistence type="inferred from homology"/>
<dbReference type="PROSITE" id="PS00644">
    <property type="entry name" value="COMPLEX1_51K_1"/>
    <property type="match status" value="1"/>
</dbReference>
<keyword evidence="9" id="KW-0411">Iron-sulfur</keyword>
<protein>
    <submittedName>
        <fullName evidence="12">NADH dehydrogenase[ubiquinone] flavoprotein 1, mitochondrial-like</fullName>
    </submittedName>
</protein>
<evidence type="ECO:0000256" key="9">
    <source>
        <dbReference type="ARBA" id="ARBA00023014"/>
    </source>
</evidence>
<dbReference type="Gene3D" id="3.40.50.11540">
    <property type="entry name" value="NADH-ubiquinone oxidoreductase 51kDa subunit"/>
    <property type="match status" value="1"/>
</dbReference>
<feature type="non-terminal residue" evidence="12">
    <location>
        <position position="248"/>
    </location>
</feature>
<comment type="cofactor">
    <cofactor evidence="1">
        <name>FMN</name>
        <dbReference type="ChEBI" id="CHEBI:58210"/>
    </cofactor>
</comment>
<dbReference type="Pfam" id="PF22461">
    <property type="entry name" value="SLBB_2"/>
    <property type="match status" value="1"/>
</dbReference>
<evidence type="ECO:0000256" key="8">
    <source>
        <dbReference type="ARBA" id="ARBA00023004"/>
    </source>
</evidence>
<dbReference type="GO" id="GO:0051539">
    <property type="term" value="F:4 iron, 4 sulfur cluster binding"/>
    <property type="evidence" value="ECO:0007669"/>
    <property type="project" value="UniProtKB-KW"/>
</dbReference>
<keyword evidence="13" id="KW-1185">Reference proteome</keyword>
<comment type="caution">
    <text evidence="12">The sequence shown here is derived from an EMBL/GenBank/DDBJ whole genome shotgun (WGS) entry which is preliminary data.</text>
</comment>
<accession>A0A1Y3B8F4</accession>